<name>A0A8J4EZB8_9CHLO</name>
<evidence type="ECO:0000256" key="1">
    <source>
        <dbReference type="SAM" id="MobiDB-lite"/>
    </source>
</evidence>
<dbReference type="AlphaFoldDB" id="A0A8J4EZB8"/>
<feature type="compositionally biased region" description="Low complexity" evidence="1">
    <location>
        <begin position="364"/>
        <end position="374"/>
    </location>
</feature>
<feature type="region of interest" description="Disordered" evidence="1">
    <location>
        <begin position="354"/>
        <end position="374"/>
    </location>
</feature>
<protein>
    <submittedName>
        <fullName evidence="2">Uncharacterized protein</fullName>
    </submittedName>
</protein>
<keyword evidence="3" id="KW-1185">Reference proteome</keyword>
<dbReference type="EMBL" id="BNCO01000017">
    <property type="protein sequence ID" value="GIL54335.1"/>
    <property type="molecule type" value="Genomic_DNA"/>
</dbReference>
<feature type="region of interest" description="Disordered" evidence="1">
    <location>
        <begin position="179"/>
        <end position="209"/>
    </location>
</feature>
<sequence length="513" mass="53345">METASFPKEATSVRPATGQSAKSPVMSLALREAIRRTLHMLFQAAARFRRLLGLLPRLPRTALVAALRAPGSLAKLVRLMLSSRPARFLLAAVASIICITLQYHRPTIADVQLSSSISLLFGMIKLQGSLALHLGPPESRLVSEPQAEELRINCPKDLKESIVRFLESQAAANLVMQAQGPAGQPNPAQTREALQLPPPQQQQLQQEEAEQQLPLLGEAQADNESESESRKLLGPDRYHDFAFQTAAIPDPLAAANADYAGGSAAADATAADVVSYVSAGSGPGGFESCCSDTFSETTTTVAGHTTSNDLAPAIGIASGTLASAEPLLLLPSTPPLGCSPLVKAAVTAGCPEGDSRGERGGCAGAQQQQMQLPQSQALHNPSVLNSLGPPPESAPTDRSDFLSLVSYAALYRPTAAVLGSPRAEMATHGSSSGFCGIPFEGGSISLEGSEAEPGVPARLAAAVAAAEGVHHGGGSGVGGPLRKSPDSILGLRNLGLEGWAASSRRWESRYLDV</sequence>
<comment type="caution">
    <text evidence="2">The sequence shown here is derived from an EMBL/GenBank/DDBJ whole genome shotgun (WGS) entry which is preliminary data.</text>
</comment>
<reference evidence="2" key="1">
    <citation type="journal article" date="2021" name="Proc. Natl. Acad. Sci. U.S.A.">
        <title>Three genomes in the algal genus Volvox reveal the fate of a haploid sex-determining region after a transition to homothallism.</title>
        <authorList>
            <person name="Yamamoto K."/>
            <person name="Hamaji T."/>
            <person name="Kawai-Toyooka H."/>
            <person name="Matsuzaki R."/>
            <person name="Takahashi F."/>
            <person name="Nishimura Y."/>
            <person name="Kawachi M."/>
            <person name="Noguchi H."/>
            <person name="Minakuchi Y."/>
            <person name="Umen J.G."/>
            <person name="Toyoda A."/>
            <person name="Nozaki H."/>
        </authorList>
    </citation>
    <scope>NUCLEOTIDE SEQUENCE</scope>
    <source>
        <strain evidence="2">NIES-3780</strain>
    </source>
</reference>
<organism evidence="2 3">
    <name type="scientific">Volvox africanus</name>
    <dbReference type="NCBI Taxonomy" id="51714"/>
    <lineage>
        <taxon>Eukaryota</taxon>
        <taxon>Viridiplantae</taxon>
        <taxon>Chlorophyta</taxon>
        <taxon>core chlorophytes</taxon>
        <taxon>Chlorophyceae</taxon>
        <taxon>CS clade</taxon>
        <taxon>Chlamydomonadales</taxon>
        <taxon>Volvocaceae</taxon>
        <taxon>Volvox</taxon>
    </lineage>
</organism>
<proteinExistence type="predicted"/>
<evidence type="ECO:0000313" key="2">
    <source>
        <dbReference type="EMBL" id="GIL54335.1"/>
    </source>
</evidence>
<evidence type="ECO:0000313" key="3">
    <source>
        <dbReference type="Proteomes" id="UP000747399"/>
    </source>
</evidence>
<accession>A0A8J4EZB8</accession>
<gene>
    <name evidence="2" type="ORF">Vafri_9910</name>
</gene>
<dbReference type="Proteomes" id="UP000747399">
    <property type="component" value="Unassembled WGS sequence"/>
</dbReference>